<proteinExistence type="predicted"/>
<dbReference type="PANTHER" id="PTHR43224:SF1">
    <property type="entry name" value="AMIDINOTRANSFERASE"/>
    <property type="match status" value="1"/>
</dbReference>
<organism evidence="1 2">
    <name type="scientific">Catalinimonas alkaloidigena</name>
    <dbReference type="NCBI Taxonomy" id="1075417"/>
    <lineage>
        <taxon>Bacteria</taxon>
        <taxon>Pseudomonadati</taxon>
        <taxon>Bacteroidota</taxon>
        <taxon>Cytophagia</taxon>
        <taxon>Cytophagales</taxon>
        <taxon>Catalimonadaceae</taxon>
        <taxon>Catalinimonas</taxon>
    </lineage>
</organism>
<dbReference type="OrthoDB" id="9788268at2"/>
<dbReference type="EMBL" id="FNFO01000011">
    <property type="protein sequence ID" value="SDM20827.1"/>
    <property type="molecule type" value="Genomic_DNA"/>
</dbReference>
<sequence length="334" mass="37709">MRLATGDLPICNLPFANLPIPQFLLPLQTTSHILVVRPTCFGFNEETAASNLFQNGQAPEQAEFIRQQALKEFDQMVEILRGKGVKVTVVEDTPEPRKPDALFPNNWISFHADGTICLFPMLARNRRAERRREVIDQVIAEGDYNVVDIVDFTAWEEQEKFLEGTGSMVLDRVNRVAYACFAPRTHEEVLADFSRRTRYDVIGFHATDLRDQPIYHANVMMAIGEGFATVCLQSIRDAAERAMVYKSLSRTHEVIEITLEQVYQFAGNMIQLQSEAGDKLIVLSRSAYEGLPADQRQRLSRHGELVPIPLPTIQHYGGGSARCMIAEIYLPKKG</sequence>
<dbReference type="STRING" id="1075417.SAMN05421823_111107"/>
<evidence type="ECO:0000313" key="2">
    <source>
        <dbReference type="Proteomes" id="UP000198510"/>
    </source>
</evidence>
<dbReference type="AlphaFoldDB" id="A0A1G9RDA1"/>
<dbReference type="Proteomes" id="UP000198510">
    <property type="component" value="Unassembled WGS sequence"/>
</dbReference>
<keyword evidence="2" id="KW-1185">Reference proteome</keyword>
<dbReference type="InterPro" id="IPR014541">
    <property type="entry name" value="Amdntrnsf_FN0238"/>
</dbReference>
<name>A0A1G9RDA1_9BACT</name>
<reference evidence="1 2" key="1">
    <citation type="submission" date="2016-10" db="EMBL/GenBank/DDBJ databases">
        <authorList>
            <person name="de Groot N.N."/>
        </authorList>
    </citation>
    <scope>NUCLEOTIDE SEQUENCE [LARGE SCALE GENOMIC DNA]</scope>
    <source>
        <strain evidence="1 2">DSM 25186</strain>
    </source>
</reference>
<protein>
    <recommendedName>
        <fullName evidence="3">Amidinotransferase</fullName>
    </recommendedName>
</protein>
<dbReference type="NCBIfam" id="NF046062">
    <property type="entry name" value="citrull_CtlX"/>
    <property type="match status" value="1"/>
</dbReference>
<dbReference type="PANTHER" id="PTHR43224">
    <property type="entry name" value="AMIDINOTRANSFERASE"/>
    <property type="match status" value="1"/>
</dbReference>
<evidence type="ECO:0008006" key="3">
    <source>
        <dbReference type="Google" id="ProtNLM"/>
    </source>
</evidence>
<accession>A0A1G9RDA1</accession>
<dbReference type="PIRSF" id="PIRSF028188">
    <property type="entry name" value="Amdntrnsf_FN0238"/>
    <property type="match status" value="1"/>
</dbReference>
<dbReference type="SUPFAM" id="SSF55909">
    <property type="entry name" value="Pentein"/>
    <property type="match status" value="1"/>
</dbReference>
<dbReference type="Gene3D" id="3.75.10.10">
    <property type="entry name" value="L-arginine/glycine Amidinotransferase, Chain A"/>
    <property type="match status" value="1"/>
</dbReference>
<gene>
    <name evidence="1" type="ORF">SAMN05421823_111107</name>
</gene>
<dbReference type="Pfam" id="PF19420">
    <property type="entry name" value="DDAH_eukar"/>
    <property type="match status" value="1"/>
</dbReference>
<evidence type="ECO:0000313" key="1">
    <source>
        <dbReference type="EMBL" id="SDM20827.1"/>
    </source>
</evidence>